<comment type="similarity">
    <text evidence="1">Belongs to the NAD(P)-dependent epimerase/dehydratase family. SDR39U1 subfamily.</text>
</comment>
<dbReference type="Gene3D" id="3.40.50.720">
    <property type="entry name" value="NAD(P)-binding Rossmann-like Domain"/>
    <property type="match status" value="1"/>
</dbReference>
<name>A0A1W1UJ72_9PAST</name>
<keyword evidence="5" id="KW-1185">Reference proteome</keyword>
<dbReference type="NCBIfam" id="TIGR01777">
    <property type="entry name" value="yfcH"/>
    <property type="match status" value="1"/>
</dbReference>
<evidence type="ECO:0000256" key="1">
    <source>
        <dbReference type="ARBA" id="ARBA00009353"/>
    </source>
</evidence>
<organism evidence="4 5">
    <name type="scientific">Pasteurella testudinis DSM 23072</name>
    <dbReference type="NCBI Taxonomy" id="1122938"/>
    <lineage>
        <taxon>Bacteria</taxon>
        <taxon>Pseudomonadati</taxon>
        <taxon>Pseudomonadota</taxon>
        <taxon>Gammaproteobacteria</taxon>
        <taxon>Pasteurellales</taxon>
        <taxon>Pasteurellaceae</taxon>
        <taxon>Pasteurella</taxon>
    </lineage>
</organism>
<dbReference type="RefSeq" id="WP_084256078.1">
    <property type="nucleotide sequence ID" value="NZ_FWWV01000005.1"/>
</dbReference>
<dbReference type="InterPro" id="IPR001509">
    <property type="entry name" value="Epimerase_deHydtase"/>
</dbReference>
<dbReference type="PANTHER" id="PTHR11092">
    <property type="entry name" value="SUGAR NUCLEOTIDE EPIMERASE RELATED"/>
    <property type="match status" value="1"/>
</dbReference>
<dbReference type="InterPro" id="IPR036291">
    <property type="entry name" value="NAD(P)-bd_dom_sf"/>
</dbReference>
<dbReference type="Proteomes" id="UP000192408">
    <property type="component" value="Unassembled WGS sequence"/>
</dbReference>
<feature type="domain" description="DUF1731" evidence="3">
    <location>
        <begin position="248"/>
        <end position="293"/>
    </location>
</feature>
<sequence length="299" mass="33517">MHIFITGGTGLIGQCLTRSLLKQGHQLTLLTRNPTHARTKFDGLEIEFLPTLNTLSHFDHFDAVINLAGEPIFDQAWTDEQKERLLDSRVTLTQQLVELINASRNPPHTFISGSAIGYYGDNGESAVSEDNPKGSQFPARLCAQWEQTALQADCRTCLLRTATVLSTRGGALTRMLPLYRWGLGGKLGSGKQFWAWIHLHDMVAGIEFLLNHPTCQGAFNLCSPNPVRNREFNRTLAKILTRPHFAFVPAFVLKWVLGERAQLLLDSQNILPCRLLKAGFTFRFEKIDAALQDCIKHSH</sequence>
<evidence type="ECO:0000313" key="5">
    <source>
        <dbReference type="Proteomes" id="UP000192408"/>
    </source>
</evidence>
<dbReference type="PANTHER" id="PTHR11092:SF0">
    <property type="entry name" value="EPIMERASE FAMILY PROTEIN SDR39U1"/>
    <property type="match status" value="1"/>
</dbReference>
<dbReference type="InterPro" id="IPR013549">
    <property type="entry name" value="DUF1731"/>
</dbReference>
<accession>A0A1W1UJ72</accession>
<evidence type="ECO:0000313" key="4">
    <source>
        <dbReference type="EMBL" id="SMB81127.1"/>
    </source>
</evidence>
<dbReference type="STRING" id="1122938.SAMN05660772_01780"/>
<evidence type="ECO:0008006" key="6">
    <source>
        <dbReference type="Google" id="ProtNLM"/>
    </source>
</evidence>
<evidence type="ECO:0000259" key="3">
    <source>
        <dbReference type="Pfam" id="PF08338"/>
    </source>
</evidence>
<dbReference type="EMBL" id="FWWV01000005">
    <property type="protein sequence ID" value="SMB81127.1"/>
    <property type="molecule type" value="Genomic_DNA"/>
</dbReference>
<dbReference type="Pfam" id="PF08338">
    <property type="entry name" value="DUF1731"/>
    <property type="match status" value="1"/>
</dbReference>
<reference evidence="5" key="1">
    <citation type="submission" date="2017-04" db="EMBL/GenBank/DDBJ databases">
        <authorList>
            <person name="Varghese N."/>
            <person name="Submissions S."/>
        </authorList>
    </citation>
    <scope>NUCLEOTIDE SEQUENCE [LARGE SCALE GENOMIC DNA]</scope>
    <source>
        <strain evidence="5">DSM 23072</strain>
    </source>
</reference>
<evidence type="ECO:0000259" key="2">
    <source>
        <dbReference type="Pfam" id="PF01370"/>
    </source>
</evidence>
<dbReference type="SUPFAM" id="SSF51735">
    <property type="entry name" value="NAD(P)-binding Rossmann-fold domains"/>
    <property type="match status" value="1"/>
</dbReference>
<proteinExistence type="inferred from homology"/>
<dbReference type="Pfam" id="PF01370">
    <property type="entry name" value="Epimerase"/>
    <property type="match status" value="1"/>
</dbReference>
<dbReference type="InterPro" id="IPR010099">
    <property type="entry name" value="SDR39U1"/>
</dbReference>
<gene>
    <name evidence="4" type="ORF">SAMN05660772_01780</name>
</gene>
<protein>
    <recommendedName>
        <fullName evidence="6">TIGR01777 family protein</fullName>
    </recommendedName>
</protein>
<dbReference type="AlphaFoldDB" id="A0A1W1UJ72"/>
<feature type="domain" description="NAD-dependent epimerase/dehydratase" evidence="2">
    <location>
        <begin position="3"/>
        <end position="221"/>
    </location>
</feature>